<feature type="compositionally biased region" description="Basic and acidic residues" evidence="1">
    <location>
        <begin position="537"/>
        <end position="552"/>
    </location>
</feature>
<dbReference type="SUPFAM" id="SSF103647">
    <property type="entry name" value="TSP type-3 repeat"/>
    <property type="match status" value="1"/>
</dbReference>
<keyword evidence="4" id="KW-1185">Reference proteome</keyword>
<reference evidence="4" key="1">
    <citation type="submission" date="2016-10" db="EMBL/GenBank/DDBJ databases">
        <authorList>
            <person name="Varghese N."/>
            <person name="Submissions S."/>
        </authorList>
    </citation>
    <scope>NUCLEOTIDE SEQUENCE [LARGE SCALE GENOMIC DNA]</scope>
    <source>
        <strain evidence="4">OR362-8,ATCC BAA-1266,JCM 13504</strain>
    </source>
</reference>
<accession>A0A1I5UYI2</accession>
<dbReference type="InterPro" id="IPR043781">
    <property type="entry name" value="DUF5723"/>
</dbReference>
<dbReference type="GO" id="GO:0005509">
    <property type="term" value="F:calcium ion binding"/>
    <property type="evidence" value="ECO:0007669"/>
    <property type="project" value="InterPro"/>
</dbReference>
<feature type="compositionally biased region" description="Low complexity" evidence="1">
    <location>
        <begin position="502"/>
        <end position="536"/>
    </location>
</feature>
<dbReference type="STRING" id="1227077.SAMN04515668_1125"/>
<gene>
    <name evidence="3" type="ORF">SAMN04515668_1125</name>
</gene>
<organism evidence="3 4">
    <name type="scientific">Hymenobacter arizonensis</name>
    <name type="common">Siccationidurans arizonensis</name>
    <dbReference type="NCBI Taxonomy" id="1227077"/>
    <lineage>
        <taxon>Bacteria</taxon>
        <taxon>Pseudomonadati</taxon>
        <taxon>Bacteroidota</taxon>
        <taxon>Cytophagia</taxon>
        <taxon>Cytophagales</taxon>
        <taxon>Hymenobacteraceae</taxon>
        <taxon>Hymenobacter</taxon>
    </lineage>
</organism>
<evidence type="ECO:0000259" key="2">
    <source>
        <dbReference type="Pfam" id="PF18990"/>
    </source>
</evidence>
<proteinExistence type="predicted"/>
<evidence type="ECO:0000313" key="4">
    <source>
        <dbReference type="Proteomes" id="UP000199029"/>
    </source>
</evidence>
<evidence type="ECO:0000313" key="3">
    <source>
        <dbReference type="EMBL" id="SFQ00335.1"/>
    </source>
</evidence>
<feature type="domain" description="DUF5723" evidence="2">
    <location>
        <begin position="32"/>
        <end position="437"/>
    </location>
</feature>
<dbReference type="Pfam" id="PF18990">
    <property type="entry name" value="DUF5723"/>
    <property type="match status" value="1"/>
</dbReference>
<sequence>MLLLGARTGSGQGWTGLAHSNYGGTNNLYINPATLADSRHGFYLNLGAANVNFYNTYLQLELPAPAREFINGNRQIEKEYLKEQLNGDAKFASITGEGRLPSFMLSLGPNQGIAFTNRVRAFVQANNVSENLARLAYNGFDDVNRLGLNQLSTDNNFNFSGGSHHEFALSYGRTLTPNTEHFLKVGGTVKYLVGLGGAFLLNEGTEYHVYDDNSVELRDRKLSYAFTNPDFYDQPNFGAGTPYGSQRLGSGFGFDLGVMYEWRPKYDKYQYHMDGKDWTDPSRNKYRMRVGLALTDVGAIRYGNDQYVRQARIANNGVVKINTDDVDIDDVNDISPTFDRLIGLSEQTTRFTSYLPTTLRLTGDYRLVNHIFAGLMWTQNLLPANTIGQRSLSSLALTPRIEFARAEIATPIMLANNYRKLQLGAMVRLGPLIVGSDNLGGLMGLTTTTGADLYFGLSLAIQKKRHKDKDNDQVSNKLDKCPKVKGSWEYKGCPAPVVPATIAPDAAPDTTTPAPAATPASDTVPAAAPATTPAAAPDKDGDGVPDAEDKCPDTPGTAENGGCPKAN</sequence>
<dbReference type="InterPro" id="IPR028974">
    <property type="entry name" value="TSP_type-3_rpt"/>
</dbReference>
<dbReference type="AlphaFoldDB" id="A0A1I5UYI2"/>
<evidence type="ECO:0000256" key="1">
    <source>
        <dbReference type="SAM" id="MobiDB-lite"/>
    </source>
</evidence>
<feature type="region of interest" description="Disordered" evidence="1">
    <location>
        <begin position="502"/>
        <end position="567"/>
    </location>
</feature>
<dbReference type="Proteomes" id="UP000199029">
    <property type="component" value="Unassembled WGS sequence"/>
</dbReference>
<protein>
    <recommendedName>
        <fullName evidence="2">DUF5723 domain-containing protein</fullName>
    </recommendedName>
</protein>
<name>A0A1I5UYI2_HYMAR</name>
<dbReference type="EMBL" id="FOXS01000001">
    <property type="protein sequence ID" value="SFQ00335.1"/>
    <property type="molecule type" value="Genomic_DNA"/>
</dbReference>